<evidence type="ECO:0000256" key="12">
    <source>
        <dbReference type="ARBA" id="ARBA00040883"/>
    </source>
</evidence>
<accession>A0A382BUD9</accession>
<evidence type="ECO:0000256" key="2">
    <source>
        <dbReference type="ARBA" id="ARBA00004496"/>
    </source>
</evidence>
<dbReference type="PANTHER" id="PTHR34265:SF1">
    <property type="entry name" value="TYPE III PANTOTHENATE KINASE"/>
    <property type="match status" value="1"/>
</dbReference>
<dbReference type="AlphaFoldDB" id="A0A382BUD9"/>
<sequence>MLLTIDVGNTQTVIGLYESSATASKADAGLFDFWRIATDDDRTSDEHAVIIRDLVRSSGHKDEFEGIAICSGVPRVLASLREMVDRYMELEPVVIEPGVRTGMPILYDNPREVGADRIANAVAAFDLYGGPSVVVDFGTGNNFDVISSEGEFLGGAIAPGIEISLDALFERAAALRAIELTEPRNVIGKSTVESLQSGAIYGFASQVDGMVERFREELSDCTVIATGGLAHLIAPVATSIDHVEPFLTLHGLRLVYDLNRGDDG</sequence>
<dbReference type="InterPro" id="IPR004619">
    <property type="entry name" value="Type_III_PanK"/>
</dbReference>
<dbReference type="GO" id="GO:0004594">
    <property type="term" value="F:pantothenate kinase activity"/>
    <property type="evidence" value="ECO:0007669"/>
    <property type="project" value="InterPro"/>
</dbReference>
<dbReference type="GO" id="GO:0005737">
    <property type="term" value="C:cytoplasm"/>
    <property type="evidence" value="ECO:0007669"/>
    <property type="project" value="UniProtKB-SubCell"/>
</dbReference>
<evidence type="ECO:0000256" key="7">
    <source>
        <dbReference type="ARBA" id="ARBA00022777"/>
    </source>
</evidence>
<name>A0A382BUD9_9ZZZZ</name>
<dbReference type="PANTHER" id="PTHR34265">
    <property type="entry name" value="TYPE III PANTOTHENATE KINASE"/>
    <property type="match status" value="1"/>
</dbReference>
<comment type="similarity">
    <text evidence="11">Belongs to the type III pantothenate kinase family.</text>
</comment>
<evidence type="ECO:0000256" key="10">
    <source>
        <dbReference type="ARBA" id="ARBA00022993"/>
    </source>
</evidence>
<evidence type="ECO:0000256" key="4">
    <source>
        <dbReference type="ARBA" id="ARBA00022490"/>
    </source>
</evidence>
<keyword evidence="6" id="KW-0547">Nucleotide-binding</keyword>
<evidence type="ECO:0000256" key="8">
    <source>
        <dbReference type="ARBA" id="ARBA00022840"/>
    </source>
</evidence>
<keyword evidence="4" id="KW-0963">Cytoplasm</keyword>
<keyword evidence="7" id="KW-0418">Kinase</keyword>
<gene>
    <name evidence="13" type="ORF">METZ01_LOCUS170280</name>
</gene>
<keyword evidence="10" id="KW-0173">Coenzyme A biosynthesis</keyword>
<dbReference type="NCBIfam" id="TIGR00671">
    <property type="entry name" value="baf"/>
    <property type="match status" value="1"/>
</dbReference>
<organism evidence="13">
    <name type="scientific">marine metagenome</name>
    <dbReference type="NCBI Taxonomy" id="408172"/>
    <lineage>
        <taxon>unclassified sequences</taxon>
        <taxon>metagenomes</taxon>
        <taxon>ecological metagenomes</taxon>
    </lineage>
</organism>
<dbReference type="SUPFAM" id="SSF53067">
    <property type="entry name" value="Actin-like ATPase domain"/>
    <property type="match status" value="2"/>
</dbReference>
<evidence type="ECO:0000256" key="9">
    <source>
        <dbReference type="ARBA" id="ARBA00022958"/>
    </source>
</evidence>
<comment type="subcellular location">
    <subcellularLocation>
        <location evidence="2">Cytoplasm</location>
    </subcellularLocation>
</comment>
<comment type="subunit">
    <text evidence="3">Homodimer.</text>
</comment>
<dbReference type="InterPro" id="IPR043129">
    <property type="entry name" value="ATPase_NBD"/>
</dbReference>
<evidence type="ECO:0000256" key="5">
    <source>
        <dbReference type="ARBA" id="ARBA00022679"/>
    </source>
</evidence>
<dbReference type="Gene3D" id="3.30.420.40">
    <property type="match status" value="2"/>
</dbReference>
<evidence type="ECO:0000256" key="3">
    <source>
        <dbReference type="ARBA" id="ARBA00011738"/>
    </source>
</evidence>
<dbReference type="GO" id="GO:0005524">
    <property type="term" value="F:ATP binding"/>
    <property type="evidence" value="ECO:0007669"/>
    <property type="project" value="UniProtKB-KW"/>
</dbReference>
<dbReference type="HAMAP" id="MF_01274">
    <property type="entry name" value="Pantothen_kinase_3"/>
    <property type="match status" value="1"/>
</dbReference>
<keyword evidence="8" id="KW-0067">ATP-binding</keyword>
<reference evidence="13" key="1">
    <citation type="submission" date="2018-05" db="EMBL/GenBank/DDBJ databases">
        <authorList>
            <person name="Lanie J.A."/>
            <person name="Ng W.-L."/>
            <person name="Kazmierczak K.M."/>
            <person name="Andrzejewski T.M."/>
            <person name="Davidsen T.M."/>
            <person name="Wayne K.J."/>
            <person name="Tettelin H."/>
            <person name="Glass J.I."/>
            <person name="Rusch D."/>
            <person name="Podicherti R."/>
            <person name="Tsui H.-C.T."/>
            <person name="Winkler M.E."/>
        </authorList>
    </citation>
    <scope>NUCLEOTIDE SEQUENCE</scope>
</reference>
<keyword evidence="5" id="KW-0808">Transferase</keyword>
<evidence type="ECO:0000313" key="13">
    <source>
        <dbReference type="EMBL" id="SVB17426.1"/>
    </source>
</evidence>
<dbReference type="EMBL" id="UINC01031417">
    <property type="protein sequence ID" value="SVB17426.1"/>
    <property type="molecule type" value="Genomic_DNA"/>
</dbReference>
<dbReference type="CDD" id="cd24015">
    <property type="entry name" value="ASKHA_NBD_PanK-III"/>
    <property type="match status" value="1"/>
</dbReference>
<evidence type="ECO:0000256" key="6">
    <source>
        <dbReference type="ARBA" id="ARBA00022741"/>
    </source>
</evidence>
<dbReference type="GO" id="GO:0015937">
    <property type="term" value="P:coenzyme A biosynthetic process"/>
    <property type="evidence" value="ECO:0007669"/>
    <property type="project" value="UniProtKB-KW"/>
</dbReference>
<evidence type="ECO:0000256" key="11">
    <source>
        <dbReference type="ARBA" id="ARBA00038036"/>
    </source>
</evidence>
<dbReference type="Pfam" id="PF03309">
    <property type="entry name" value="Pan_kinase"/>
    <property type="match status" value="1"/>
</dbReference>
<proteinExistence type="inferred from homology"/>
<evidence type="ECO:0000256" key="1">
    <source>
        <dbReference type="ARBA" id="ARBA00001958"/>
    </source>
</evidence>
<comment type="cofactor">
    <cofactor evidence="1">
        <name>K(+)</name>
        <dbReference type="ChEBI" id="CHEBI:29103"/>
    </cofactor>
</comment>
<keyword evidence="9" id="KW-0630">Potassium</keyword>
<dbReference type="NCBIfam" id="NF009855">
    <property type="entry name" value="PRK13321.1"/>
    <property type="match status" value="1"/>
</dbReference>
<protein>
    <recommendedName>
        <fullName evidence="12">Type III pantothenate kinase</fullName>
    </recommendedName>
</protein>